<evidence type="ECO:0000313" key="1">
    <source>
        <dbReference type="EMBL" id="QWG04871.1"/>
    </source>
</evidence>
<name>A0AAX1NE40_9BACT</name>
<evidence type="ECO:0000313" key="2">
    <source>
        <dbReference type="Proteomes" id="UP000678679"/>
    </source>
</evidence>
<dbReference type="AlphaFoldDB" id="A0AAX1NE40"/>
<dbReference type="InterPro" id="IPR025488">
    <property type="entry name" value="DUF4380"/>
</dbReference>
<keyword evidence="2" id="KW-1185">Reference proteome</keyword>
<dbReference type="EMBL" id="CP076133">
    <property type="protein sequence ID" value="QWG04871.1"/>
    <property type="molecule type" value="Genomic_DNA"/>
</dbReference>
<dbReference type="KEGG" id="fya:KMW28_20825"/>
<organism evidence="1 2">
    <name type="scientific">Flammeovirga yaeyamensis</name>
    <dbReference type="NCBI Taxonomy" id="367791"/>
    <lineage>
        <taxon>Bacteria</taxon>
        <taxon>Pseudomonadati</taxon>
        <taxon>Bacteroidota</taxon>
        <taxon>Cytophagia</taxon>
        <taxon>Cytophagales</taxon>
        <taxon>Flammeovirgaceae</taxon>
        <taxon>Flammeovirga</taxon>
    </lineage>
</organism>
<accession>A0AAX1NE40</accession>
<dbReference type="Pfam" id="PF14315">
    <property type="entry name" value="DUF4380"/>
    <property type="match status" value="1"/>
</dbReference>
<dbReference type="Proteomes" id="UP000678679">
    <property type="component" value="Chromosome 2"/>
</dbReference>
<proteinExistence type="predicted"/>
<dbReference type="RefSeq" id="WP_169662430.1">
    <property type="nucleotide sequence ID" value="NZ_CP076133.1"/>
</dbReference>
<sequence>MKKKQINNIVLLLLIVFPMLKVEAQKLQSESTEVTFDIERGGRIAQVTFNGTLLLFDGHKELGGSVWWPAPQTLWGWPPPKEIDLAPYKVISSSPSKTTLESQECASMGLQLKKEYRLLNKHHLSVTYAAKNISKAVVDFGHWEVSRVPKGGEIMVKVDQRFDDNIPLANEKYLYIDHQKFDKIYDPKNEIIHFNIGDEDLELPYKGKNKLFIDSKGWVAYLVDNVLFIKVIKNEPLASITPSQGEIEIYVSPILPMVEVEQHSAYQHLSPQETSSWTVDWLMYEVNLNDKELLLEFIEQTVENFKATN</sequence>
<gene>
    <name evidence="1" type="ORF">KMW28_20825</name>
</gene>
<protein>
    <submittedName>
        <fullName evidence="1">DUF4380 domain-containing protein</fullName>
    </submittedName>
</protein>
<reference evidence="1 2" key="1">
    <citation type="submission" date="2021-05" db="EMBL/GenBank/DDBJ databases">
        <title>Comparative genomic studies on the polysaccharide-degrading batcterial strains of the Flammeovirga genus.</title>
        <authorList>
            <person name="Zewei F."/>
            <person name="Zheng Z."/>
            <person name="Yu L."/>
            <person name="Ruyue G."/>
            <person name="Yanhong M."/>
            <person name="Yuanyuan C."/>
            <person name="Jingyan G."/>
            <person name="Wenjun H."/>
        </authorList>
    </citation>
    <scope>NUCLEOTIDE SEQUENCE [LARGE SCALE GENOMIC DNA]</scope>
    <source>
        <strain evidence="1 2">NBRC:100898</strain>
    </source>
</reference>